<gene>
    <name evidence="6" type="ORF">DNK06_18160</name>
</gene>
<dbReference type="GO" id="GO:0003677">
    <property type="term" value="F:DNA binding"/>
    <property type="evidence" value="ECO:0007669"/>
    <property type="project" value="UniProtKB-KW"/>
</dbReference>
<dbReference type="FunFam" id="1.10.10.10:FF:000001">
    <property type="entry name" value="LysR family transcriptional regulator"/>
    <property type="match status" value="1"/>
</dbReference>
<evidence type="ECO:0000259" key="5">
    <source>
        <dbReference type="PROSITE" id="PS50931"/>
    </source>
</evidence>
<dbReference type="SUPFAM" id="SSF46785">
    <property type="entry name" value="Winged helix' DNA-binding domain"/>
    <property type="match status" value="1"/>
</dbReference>
<dbReference type="Gene3D" id="1.10.10.10">
    <property type="entry name" value="Winged helix-like DNA-binding domain superfamily/Winged helix DNA-binding domain"/>
    <property type="match status" value="1"/>
</dbReference>
<dbReference type="InterPro" id="IPR036390">
    <property type="entry name" value="WH_DNA-bd_sf"/>
</dbReference>
<organism evidence="6 7">
    <name type="scientific">Phytopseudomonas daroniae</name>
    <dbReference type="NCBI Taxonomy" id="2487519"/>
    <lineage>
        <taxon>Bacteria</taxon>
        <taxon>Pseudomonadati</taxon>
        <taxon>Pseudomonadota</taxon>
        <taxon>Gammaproteobacteria</taxon>
        <taxon>Pseudomonadales</taxon>
        <taxon>Pseudomonadaceae</taxon>
        <taxon>Phytopseudomonas</taxon>
    </lineage>
</organism>
<keyword evidence="2" id="KW-0805">Transcription regulation</keyword>
<dbReference type="Gene3D" id="3.40.190.10">
    <property type="entry name" value="Periplasmic binding protein-like II"/>
    <property type="match status" value="2"/>
</dbReference>
<dbReference type="EMBL" id="QJUI01000016">
    <property type="protein sequence ID" value="TBU75020.1"/>
    <property type="molecule type" value="Genomic_DNA"/>
</dbReference>
<dbReference type="GO" id="GO:0005829">
    <property type="term" value="C:cytosol"/>
    <property type="evidence" value="ECO:0007669"/>
    <property type="project" value="TreeGrafter"/>
</dbReference>
<dbReference type="PRINTS" id="PR00039">
    <property type="entry name" value="HTHLYSR"/>
</dbReference>
<proteinExistence type="inferred from homology"/>
<dbReference type="PANTHER" id="PTHR30419">
    <property type="entry name" value="HTH-TYPE TRANSCRIPTIONAL REGULATOR YBHD"/>
    <property type="match status" value="1"/>
</dbReference>
<keyword evidence="3" id="KW-0238">DNA-binding</keyword>
<sequence length="298" mass="33481">MQPTFRQLQHFVALAETGQVSRAALRCHVSQSAMTASLQGLEKGLGIPLFTRQAGGVRLTTEGLRFLRNAQRVIHTLEEAVDDVRTVPLEVQGRVLIGLTETVSAYLMPRLLPALRRKFPRLQVICVEQERQQIEEALLAGRLDFALVLASNLSGHPDLHSEILLRSTRQFWASPEHPLIQQERVSLAEVATQQYLLLDMDEHLTTVERYWSSYGLKPQVCLQSRSIEAVRSLVAAGQGITILSDLVYRPWSLEGQRIARRPLSDEVPSMDVGLVWSARHAAQDTWQALTAFLRDAIH</sequence>
<keyword evidence="7" id="KW-1185">Reference proteome</keyword>
<dbReference type="GO" id="GO:0003700">
    <property type="term" value="F:DNA-binding transcription factor activity"/>
    <property type="evidence" value="ECO:0007669"/>
    <property type="project" value="InterPro"/>
</dbReference>
<evidence type="ECO:0000313" key="7">
    <source>
        <dbReference type="Proteomes" id="UP000292302"/>
    </source>
</evidence>
<keyword evidence="4" id="KW-0804">Transcription</keyword>
<protein>
    <submittedName>
        <fullName evidence="6">LysR family transcriptional regulator</fullName>
    </submittedName>
</protein>
<evidence type="ECO:0000256" key="3">
    <source>
        <dbReference type="ARBA" id="ARBA00023125"/>
    </source>
</evidence>
<dbReference type="InterPro" id="IPR005119">
    <property type="entry name" value="LysR_subst-bd"/>
</dbReference>
<reference evidence="6 7" key="1">
    <citation type="submission" date="2018-06" db="EMBL/GenBank/DDBJ databases">
        <title>Three novel Pseudomonas species isolated from symptomatic oak.</title>
        <authorList>
            <person name="Bueno-Gonzalez V."/>
            <person name="Brady C."/>
        </authorList>
    </citation>
    <scope>NUCLEOTIDE SEQUENCE [LARGE SCALE GENOMIC DNA]</scope>
    <source>
        <strain evidence="6 7">P9A</strain>
    </source>
</reference>
<evidence type="ECO:0000256" key="2">
    <source>
        <dbReference type="ARBA" id="ARBA00023015"/>
    </source>
</evidence>
<dbReference type="InterPro" id="IPR000847">
    <property type="entry name" value="LysR_HTH_N"/>
</dbReference>
<dbReference type="SUPFAM" id="SSF53850">
    <property type="entry name" value="Periplasmic binding protein-like II"/>
    <property type="match status" value="1"/>
</dbReference>
<evidence type="ECO:0000313" key="6">
    <source>
        <dbReference type="EMBL" id="TBU75020.1"/>
    </source>
</evidence>
<dbReference type="InterPro" id="IPR050950">
    <property type="entry name" value="HTH-type_LysR_regulators"/>
</dbReference>
<dbReference type="Pfam" id="PF00126">
    <property type="entry name" value="HTH_1"/>
    <property type="match status" value="1"/>
</dbReference>
<evidence type="ECO:0000256" key="1">
    <source>
        <dbReference type="ARBA" id="ARBA00009437"/>
    </source>
</evidence>
<comment type="caution">
    <text evidence="6">The sequence shown here is derived from an EMBL/GenBank/DDBJ whole genome shotgun (WGS) entry which is preliminary data.</text>
</comment>
<dbReference type="OrthoDB" id="8679465at2"/>
<feature type="domain" description="HTH lysR-type" evidence="5">
    <location>
        <begin position="3"/>
        <end position="60"/>
    </location>
</feature>
<dbReference type="AlphaFoldDB" id="A0A4Q9QIZ4"/>
<comment type="similarity">
    <text evidence="1">Belongs to the LysR transcriptional regulatory family.</text>
</comment>
<name>A0A4Q9QIZ4_9GAMM</name>
<dbReference type="Proteomes" id="UP000292302">
    <property type="component" value="Unassembled WGS sequence"/>
</dbReference>
<evidence type="ECO:0000256" key="4">
    <source>
        <dbReference type="ARBA" id="ARBA00023163"/>
    </source>
</evidence>
<dbReference type="InterPro" id="IPR036388">
    <property type="entry name" value="WH-like_DNA-bd_sf"/>
</dbReference>
<dbReference type="RefSeq" id="WP_131181411.1">
    <property type="nucleotide sequence ID" value="NZ_QJUI01000016.1"/>
</dbReference>
<dbReference type="PROSITE" id="PS50931">
    <property type="entry name" value="HTH_LYSR"/>
    <property type="match status" value="1"/>
</dbReference>
<accession>A0A4Q9QIZ4</accession>
<dbReference type="Pfam" id="PF03466">
    <property type="entry name" value="LysR_substrate"/>
    <property type="match status" value="1"/>
</dbReference>